<keyword evidence="2" id="KW-1185">Reference proteome</keyword>
<evidence type="ECO:0000313" key="1">
    <source>
        <dbReference type="EMBL" id="QDO94674.1"/>
    </source>
</evidence>
<dbReference type="RefSeq" id="WP_143381553.1">
    <property type="nucleotide sequence ID" value="NZ_CP041637.1"/>
</dbReference>
<sequence>MQELKESYRRGQERLKKYNSKEFIYKNGLNMIWQSFESEAWYEFLIEKNIEKSKEAFSNCAKIDLEECSFNKDIFSYKRNSPLYAILSDNLEVINSFNKIDYTIRSGPKKNKTYKELVKVGKSHIYIDTIIKSMNKDYQALDENLKIMDNIFLKMKKNVALKIDYNFFKGILEKNKDLVFESINTLATKEHKKRNRDSAFYKDLISQPAMGYAKIAWINGYQLEFDSTLIHNELLPFKPNKSYTDRVFILKKNMTLESTKPDFNGIKLSEEEFKVRYPKMKNWLQQWL</sequence>
<reference evidence="1 2" key="1">
    <citation type="submission" date="2019-07" db="EMBL/GenBank/DDBJ databases">
        <title>Genome sequencing for Formosa sp. PS13.</title>
        <authorList>
            <person name="Park S.-J."/>
        </authorList>
    </citation>
    <scope>NUCLEOTIDE SEQUENCE [LARGE SCALE GENOMIC DNA]</scope>
    <source>
        <strain evidence="1 2">PS13</strain>
    </source>
</reference>
<evidence type="ECO:0000313" key="2">
    <source>
        <dbReference type="Proteomes" id="UP000319209"/>
    </source>
</evidence>
<dbReference type="KEGG" id="fop:FNB79_12125"/>
<proteinExistence type="predicted"/>
<name>A0A516GT30_9FLAO</name>
<organism evidence="1 2">
    <name type="scientific">Formosa sediminum</name>
    <dbReference type="NCBI Taxonomy" id="2594004"/>
    <lineage>
        <taxon>Bacteria</taxon>
        <taxon>Pseudomonadati</taxon>
        <taxon>Bacteroidota</taxon>
        <taxon>Flavobacteriia</taxon>
        <taxon>Flavobacteriales</taxon>
        <taxon>Flavobacteriaceae</taxon>
        <taxon>Formosa</taxon>
    </lineage>
</organism>
<dbReference type="AlphaFoldDB" id="A0A516GT30"/>
<dbReference type="OrthoDB" id="1436963at2"/>
<protein>
    <submittedName>
        <fullName evidence="1">Uncharacterized protein</fullName>
    </submittedName>
</protein>
<accession>A0A516GT30</accession>
<dbReference type="Proteomes" id="UP000319209">
    <property type="component" value="Chromosome"/>
</dbReference>
<dbReference type="EMBL" id="CP041637">
    <property type="protein sequence ID" value="QDO94674.1"/>
    <property type="molecule type" value="Genomic_DNA"/>
</dbReference>
<gene>
    <name evidence="1" type="ORF">FNB79_12125</name>
</gene>